<organism evidence="2 3">
    <name type="scientific">Blomia tropicalis</name>
    <name type="common">Mite</name>
    <dbReference type="NCBI Taxonomy" id="40697"/>
    <lineage>
        <taxon>Eukaryota</taxon>
        <taxon>Metazoa</taxon>
        <taxon>Ecdysozoa</taxon>
        <taxon>Arthropoda</taxon>
        <taxon>Chelicerata</taxon>
        <taxon>Arachnida</taxon>
        <taxon>Acari</taxon>
        <taxon>Acariformes</taxon>
        <taxon>Sarcoptiformes</taxon>
        <taxon>Astigmata</taxon>
        <taxon>Glycyphagoidea</taxon>
        <taxon>Echimyopodidae</taxon>
        <taxon>Blomia</taxon>
    </lineage>
</organism>
<proteinExistence type="predicted"/>
<protein>
    <submittedName>
        <fullName evidence="2">Uncharacterized protein</fullName>
    </submittedName>
</protein>
<evidence type="ECO:0000313" key="3">
    <source>
        <dbReference type="Proteomes" id="UP001142055"/>
    </source>
</evidence>
<comment type="caution">
    <text evidence="2">The sequence shown here is derived from an EMBL/GenBank/DDBJ whole genome shotgun (WGS) entry which is preliminary data.</text>
</comment>
<accession>A0A9Q0RTM2</accession>
<feature type="compositionally biased region" description="Polar residues" evidence="1">
    <location>
        <begin position="38"/>
        <end position="52"/>
    </location>
</feature>
<dbReference type="EMBL" id="JAPWDV010000001">
    <property type="protein sequence ID" value="KAJ6225895.1"/>
    <property type="molecule type" value="Genomic_DNA"/>
</dbReference>
<feature type="region of interest" description="Disordered" evidence="1">
    <location>
        <begin position="24"/>
        <end position="82"/>
    </location>
</feature>
<dbReference type="Proteomes" id="UP001142055">
    <property type="component" value="Chromosome 1"/>
</dbReference>
<keyword evidence="3" id="KW-1185">Reference proteome</keyword>
<evidence type="ECO:0000313" key="2">
    <source>
        <dbReference type="EMBL" id="KAJ6225895.1"/>
    </source>
</evidence>
<gene>
    <name evidence="2" type="ORF">RDWZM_004440</name>
</gene>
<feature type="compositionally biased region" description="Basic and acidic residues" evidence="1">
    <location>
        <begin position="55"/>
        <end position="69"/>
    </location>
</feature>
<reference evidence="2" key="1">
    <citation type="submission" date="2022-12" db="EMBL/GenBank/DDBJ databases">
        <title>Genome assemblies of Blomia tropicalis.</title>
        <authorList>
            <person name="Cui Y."/>
        </authorList>
    </citation>
    <scope>NUCLEOTIDE SEQUENCE</scope>
    <source>
        <tissue evidence="2">Adult mites</tissue>
    </source>
</reference>
<dbReference type="AlphaFoldDB" id="A0A9Q0RTM2"/>
<evidence type="ECO:0000256" key="1">
    <source>
        <dbReference type="SAM" id="MobiDB-lite"/>
    </source>
</evidence>
<sequence length="82" mass="9427">MLDIEMSFAEWKSNWNHIHKLITSASDSNPNEDDNGRAKTTQTTNQPTSQIKKNIKAETTLHEPIDRTRGPILRSPIDKHFK</sequence>
<name>A0A9Q0RTM2_BLOTA</name>